<evidence type="ECO:0000313" key="5">
    <source>
        <dbReference type="Proteomes" id="UP001328107"/>
    </source>
</evidence>
<dbReference type="AlphaFoldDB" id="A0AAN5C005"/>
<evidence type="ECO:0000256" key="1">
    <source>
        <dbReference type="ARBA" id="ARBA00022884"/>
    </source>
</evidence>
<evidence type="ECO:0000313" key="4">
    <source>
        <dbReference type="EMBL" id="GMR31653.1"/>
    </source>
</evidence>
<reference evidence="5" key="1">
    <citation type="submission" date="2022-10" db="EMBL/GenBank/DDBJ databases">
        <title>Genome assembly of Pristionchus species.</title>
        <authorList>
            <person name="Yoshida K."/>
            <person name="Sommer R.J."/>
        </authorList>
    </citation>
    <scope>NUCLEOTIDE SEQUENCE [LARGE SCALE GENOMIC DNA]</scope>
    <source>
        <strain evidence="5">RS5460</strain>
    </source>
</reference>
<proteinExistence type="predicted"/>
<protein>
    <recommendedName>
        <fullName evidence="3">Chromatin target of PRMT1 protein C-terminal domain-containing protein</fullName>
    </recommendedName>
</protein>
<gene>
    <name evidence="4" type="ORF">PMAYCL1PPCAC_01848</name>
</gene>
<comment type="caution">
    <text evidence="4">The sequence shown here is derived from an EMBL/GenBank/DDBJ whole genome shotgun (WGS) entry which is preliminary data.</text>
</comment>
<organism evidence="4 5">
    <name type="scientific">Pristionchus mayeri</name>
    <dbReference type="NCBI Taxonomy" id="1317129"/>
    <lineage>
        <taxon>Eukaryota</taxon>
        <taxon>Metazoa</taxon>
        <taxon>Ecdysozoa</taxon>
        <taxon>Nematoda</taxon>
        <taxon>Chromadorea</taxon>
        <taxon>Rhabditida</taxon>
        <taxon>Rhabditina</taxon>
        <taxon>Diplogasteromorpha</taxon>
        <taxon>Diplogasteroidea</taxon>
        <taxon>Neodiplogasteridae</taxon>
        <taxon>Pristionchus</taxon>
    </lineage>
</organism>
<evidence type="ECO:0000256" key="2">
    <source>
        <dbReference type="SAM" id="MobiDB-lite"/>
    </source>
</evidence>
<dbReference type="InterPro" id="IPR025715">
    <property type="entry name" value="FoP_C"/>
</dbReference>
<name>A0AAN5C005_9BILA</name>
<evidence type="ECO:0000259" key="3">
    <source>
        <dbReference type="Pfam" id="PF13865"/>
    </source>
</evidence>
<feature type="non-terminal residue" evidence="4">
    <location>
        <position position="1"/>
    </location>
</feature>
<dbReference type="EMBL" id="BTRK01000001">
    <property type="protein sequence ID" value="GMR31653.1"/>
    <property type="molecule type" value="Genomic_DNA"/>
</dbReference>
<feature type="domain" description="Chromatin target of PRMT1 protein C-terminal" evidence="3">
    <location>
        <begin position="24"/>
        <end position="78"/>
    </location>
</feature>
<keyword evidence="1" id="KW-0694">RNA-binding</keyword>
<sequence>FERVQFVKKISGGGIEKRSSVRPQTLPRGKKMNEGRNPIDRKEKKISIKGTRGKNGKKMEKPMTEEELNAELESYMKKSEN</sequence>
<dbReference type="Proteomes" id="UP001328107">
    <property type="component" value="Unassembled WGS sequence"/>
</dbReference>
<accession>A0AAN5C005</accession>
<feature type="compositionally biased region" description="Basic and acidic residues" evidence="2">
    <location>
        <begin position="31"/>
        <end position="46"/>
    </location>
</feature>
<dbReference type="GO" id="GO:0003723">
    <property type="term" value="F:RNA binding"/>
    <property type="evidence" value="ECO:0007669"/>
    <property type="project" value="UniProtKB-KW"/>
</dbReference>
<keyword evidence="5" id="KW-1185">Reference proteome</keyword>
<feature type="region of interest" description="Disordered" evidence="2">
    <location>
        <begin position="8"/>
        <end position="81"/>
    </location>
</feature>
<dbReference type="Pfam" id="PF13865">
    <property type="entry name" value="FoP_duplication"/>
    <property type="match status" value="1"/>
</dbReference>